<keyword evidence="8" id="KW-1185">Reference proteome</keyword>
<dbReference type="CDD" id="cd08878">
    <property type="entry name" value="RHO_alpha_C_DMO-like"/>
    <property type="match status" value="1"/>
</dbReference>
<reference evidence="7 8" key="1">
    <citation type="journal article" date="2010" name="J. Bacteriol.">
        <title>Genome sequence of the dioxin-mineralizing bacterium Sphingomonas wittichii RW1.</title>
        <authorList>
            <person name="Miller T.R."/>
            <person name="Delcher A.L."/>
            <person name="Salzberg S.L."/>
            <person name="Saunders E."/>
            <person name="Detter J.C."/>
            <person name="Halden R.U."/>
        </authorList>
    </citation>
    <scope>NUCLEOTIDE SEQUENCE [LARGE SCALE GENOMIC DNA]</scope>
    <source>
        <strain evidence="8">DSM 6014 / CCUG 31198 / JCM 15750 / NBRC 105917 / EY 4224 / RW1</strain>
    </source>
</reference>
<feature type="domain" description="Rieske" evidence="6">
    <location>
        <begin position="8"/>
        <end position="110"/>
    </location>
</feature>
<dbReference type="Pfam" id="PF19112">
    <property type="entry name" value="VanA_C"/>
    <property type="match status" value="1"/>
</dbReference>
<dbReference type="PANTHER" id="PTHR21266:SF60">
    <property type="entry name" value="3-KETOSTEROID-9-ALPHA-MONOOXYGENASE, OXYGENASE COMPONENT"/>
    <property type="match status" value="1"/>
</dbReference>
<dbReference type="InterPro" id="IPR050584">
    <property type="entry name" value="Cholesterol_7-desaturase"/>
</dbReference>
<dbReference type="SUPFAM" id="SSF55961">
    <property type="entry name" value="Bet v1-like"/>
    <property type="match status" value="1"/>
</dbReference>
<accession>A0A9J9LF33</accession>
<evidence type="ECO:0000256" key="4">
    <source>
        <dbReference type="ARBA" id="ARBA00023004"/>
    </source>
</evidence>
<evidence type="ECO:0000259" key="6">
    <source>
        <dbReference type="PROSITE" id="PS51296"/>
    </source>
</evidence>
<sequence length="347" mass="38223">MAYLLNRWYAAAWSGEVAREPFMRVLFDKPVLFYRTESGDVTALSNVCPHRFAPLNRGKLFGDAIRCPYHGLRFGPDGRCVQNPIGKGLLPAKAQLTRYATIEAHGVIWIWHGPAPADATKLVPFDFLDEHDRYDFVDGYIAIDANYALVSDNLLDLSHAEFLHPNLSNPGANQRVRFTAQTDGETVRALNARPGEPPTVLLRAALGDGVGDTIDMWSNVTWNPPALLCVEVGGTARGAPKEAGVNTMAAHLITPETAVRSHYFWKLGRTYRRGDPDFSARVQAMVSSAFVEEDKPIIEAQQHNMGDVGFEQLDPVYLESDGAAARARRIMNRLLAENAADALIAPV</sequence>
<evidence type="ECO:0000256" key="1">
    <source>
        <dbReference type="ARBA" id="ARBA00022714"/>
    </source>
</evidence>
<evidence type="ECO:0000313" key="8">
    <source>
        <dbReference type="Proteomes" id="UP000001989"/>
    </source>
</evidence>
<evidence type="ECO:0000256" key="3">
    <source>
        <dbReference type="ARBA" id="ARBA00023002"/>
    </source>
</evidence>
<keyword evidence="7" id="KW-0503">Monooxygenase</keyword>
<dbReference type="Gene3D" id="3.90.380.10">
    <property type="entry name" value="Naphthalene 1,2-dioxygenase Alpha Subunit, Chain A, domain 1"/>
    <property type="match status" value="1"/>
</dbReference>
<keyword evidence="3 7" id="KW-0560">Oxidoreductase</keyword>
<dbReference type="OrthoDB" id="9800776at2"/>
<protein>
    <submittedName>
        <fullName evidence="7">Vanillate monooxygenase</fullName>
        <ecNumber evidence="7">1.14.13.82</ecNumber>
    </submittedName>
</protein>
<gene>
    <name evidence="7" type="ordered locus">Swit_3409</name>
</gene>
<dbReference type="InterPro" id="IPR017941">
    <property type="entry name" value="Rieske_2Fe-2S"/>
</dbReference>
<keyword evidence="2" id="KW-0479">Metal-binding</keyword>
<proteinExistence type="predicted"/>
<dbReference type="SUPFAM" id="SSF50022">
    <property type="entry name" value="ISP domain"/>
    <property type="match status" value="1"/>
</dbReference>
<dbReference type="PROSITE" id="PS51296">
    <property type="entry name" value="RIESKE"/>
    <property type="match status" value="1"/>
</dbReference>
<dbReference type="InterPro" id="IPR044043">
    <property type="entry name" value="VanA_C_cat"/>
</dbReference>
<dbReference type="Proteomes" id="UP000001989">
    <property type="component" value="Chromosome"/>
</dbReference>
<dbReference type="Pfam" id="PF00355">
    <property type="entry name" value="Rieske"/>
    <property type="match status" value="1"/>
</dbReference>
<keyword evidence="1" id="KW-0001">2Fe-2S</keyword>
<dbReference type="KEGG" id="swi:Swit_3409"/>
<dbReference type="GO" id="GO:0051537">
    <property type="term" value="F:2 iron, 2 sulfur cluster binding"/>
    <property type="evidence" value="ECO:0007669"/>
    <property type="project" value="UniProtKB-KW"/>
</dbReference>
<keyword evidence="4" id="KW-0408">Iron</keyword>
<dbReference type="EMBL" id="CP000699">
    <property type="protein sequence ID" value="ABQ69755.1"/>
    <property type="molecule type" value="Genomic_DNA"/>
</dbReference>
<dbReference type="GO" id="GO:0018489">
    <property type="term" value="F:vanillate monooxygenase activity"/>
    <property type="evidence" value="ECO:0007669"/>
    <property type="project" value="UniProtKB-EC"/>
</dbReference>
<dbReference type="EC" id="1.14.13.82" evidence="7"/>
<evidence type="ECO:0000256" key="5">
    <source>
        <dbReference type="ARBA" id="ARBA00023014"/>
    </source>
</evidence>
<dbReference type="Gene3D" id="2.102.10.10">
    <property type="entry name" value="Rieske [2Fe-2S] iron-sulphur domain"/>
    <property type="match status" value="1"/>
</dbReference>
<keyword evidence="5" id="KW-0411">Iron-sulfur</keyword>
<evidence type="ECO:0000256" key="2">
    <source>
        <dbReference type="ARBA" id="ARBA00022723"/>
    </source>
</evidence>
<name>A0A9J9LF33_RHIWR</name>
<organism evidence="7 8">
    <name type="scientific">Rhizorhabdus wittichii (strain DSM 6014 / CCUG 31198 / JCM 15750 / NBRC 105917 / EY 4224 / RW1)</name>
    <name type="common">Sphingomonas wittichii</name>
    <dbReference type="NCBI Taxonomy" id="392499"/>
    <lineage>
        <taxon>Bacteria</taxon>
        <taxon>Pseudomonadati</taxon>
        <taxon>Pseudomonadota</taxon>
        <taxon>Alphaproteobacteria</taxon>
        <taxon>Sphingomonadales</taxon>
        <taxon>Sphingomonadaceae</taxon>
        <taxon>Rhizorhabdus</taxon>
    </lineage>
</organism>
<dbReference type="GO" id="GO:0046872">
    <property type="term" value="F:metal ion binding"/>
    <property type="evidence" value="ECO:0007669"/>
    <property type="project" value="UniProtKB-KW"/>
</dbReference>
<evidence type="ECO:0000313" key="7">
    <source>
        <dbReference type="EMBL" id="ABQ69755.1"/>
    </source>
</evidence>
<dbReference type="PANTHER" id="PTHR21266">
    <property type="entry name" value="IRON-SULFUR DOMAIN CONTAINING PROTEIN"/>
    <property type="match status" value="1"/>
</dbReference>
<dbReference type="InterPro" id="IPR036922">
    <property type="entry name" value="Rieske_2Fe-2S_sf"/>
</dbReference>
<dbReference type="AlphaFoldDB" id="A0A9J9LF33"/>